<proteinExistence type="inferred from homology"/>
<accession>A0A2T3ZH75</accession>
<comment type="similarity">
    <text evidence="1">Belongs to the peptidase S33 family.</text>
</comment>
<dbReference type="Pfam" id="PF00561">
    <property type="entry name" value="Abhydrolase_1"/>
    <property type="match status" value="1"/>
</dbReference>
<evidence type="ECO:0000256" key="1">
    <source>
        <dbReference type="ARBA" id="ARBA00010088"/>
    </source>
</evidence>
<feature type="domain" description="AB hydrolase-1" evidence="4">
    <location>
        <begin position="104"/>
        <end position="251"/>
    </location>
</feature>
<evidence type="ECO:0000313" key="7">
    <source>
        <dbReference type="Proteomes" id="UP000240493"/>
    </source>
</evidence>
<dbReference type="InterPro" id="IPR000073">
    <property type="entry name" value="AB_hydrolase_1"/>
</dbReference>
<dbReference type="InterPro" id="IPR051601">
    <property type="entry name" value="Serine_prot/Carboxylest_S33"/>
</dbReference>
<gene>
    <name evidence="6" type="ORF">M441DRAFT_186515</name>
</gene>
<evidence type="ECO:0008006" key="8">
    <source>
        <dbReference type="Google" id="ProtNLM"/>
    </source>
</evidence>
<dbReference type="EMBL" id="KZ679258">
    <property type="protein sequence ID" value="PTB44156.1"/>
    <property type="molecule type" value="Genomic_DNA"/>
</dbReference>
<evidence type="ECO:0000256" key="2">
    <source>
        <dbReference type="ARBA" id="ARBA00022801"/>
    </source>
</evidence>
<sequence>MFSLKRTAVLSWTLAISSLISTNIGQAQASPPQGAVKKDGAVTYPREHISWTPCGDITGHLVECSSIKVPIDHFNKDNSGNKTFNLSLARLRGNNTNGDSKNIFYNPGGPGASAVGYLYGVGSDLISIIGEDFNIIAVDPRGINGSTPIASCYESEGIRAVMSKVPMNDLVTDAPFFGSWAPNFAKSCSHTSGEYGKYINTPQVAADMNSVLDAIGQEDMWYWGQSYGTLLGQTYAGLFPNRTGRMTIDGVVNQIGWYNKTMQSDYTDGKRVFWGFCDECIKAGKETCPLAALADNADDLSRAIESFGEKIKSNEMAVYVNATNFGSVSYSHMWFYGILPALYKALAFQPLAFVLSEAMRGNATLAYRAFGGAFTNAGSAIKDESVYFYRLNDGVSGNKFWPQDNAGMIKLLEPYYVVNPLTYGANSFFWAKAQWQIQKTHSYVPKQGVKTKYPLLLMSNQYDPVTAWDSANATLSAFADSRLVTLNAYGHCTFYQNSDCANNYVKAYFVNGTMPSPGATCHVGKDQYFPPLVTS</sequence>
<feature type="chain" id="PRO_5015554874" description="AB hydrolase-1 domain-containing protein" evidence="3">
    <location>
        <begin position="30"/>
        <end position="535"/>
    </location>
</feature>
<dbReference type="PANTHER" id="PTHR43248:SF25">
    <property type="entry name" value="AB HYDROLASE-1 DOMAIN-CONTAINING PROTEIN-RELATED"/>
    <property type="match status" value="1"/>
</dbReference>
<evidence type="ECO:0000313" key="6">
    <source>
        <dbReference type="EMBL" id="PTB44156.1"/>
    </source>
</evidence>
<dbReference type="AlphaFoldDB" id="A0A2T3ZH75"/>
<dbReference type="STRING" id="1042311.A0A2T3ZH75"/>
<dbReference type="SUPFAM" id="SSF53474">
    <property type="entry name" value="alpha/beta-Hydrolases"/>
    <property type="match status" value="1"/>
</dbReference>
<feature type="domain" description="Peptidase S33 tripeptidyl aminopeptidase-like C-terminal" evidence="5">
    <location>
        <begin position="433"/>
        <end position="521"/>
    </location>
</feature>
<keyword evidence="3" id="KW-0732">Signal</keyword>
<protein>
    <recommendedName>
        <fullName evidence="8">AB hydrolase-1 domain-containing protein</fullName>
    </recommendedName>
</protein>
<dbReference type="Gene3D" id="3.40.50.1820">
    <property type="entry name" value="alpha/beta hydrolase"/>
    <property type="match status" value="1"/>
</dbReference>
<dbReference type="PANTHER" id="PTHR43248">
    <property type="entry name" value="2-SUCCINYL-6-HYDROXY-2,4-CYCLOHEXADIENE-1-CARBOXYLATE SYNTHASE"/>
    <property type="match status" value="1"/>
</dbReference>
<dbReference type="GO" id="GO:0016787">
    <property type="term" value="F:hydrolase activity"/>
    <property type="evidence" value="ECO:0007669"/>
    <property type="project" value="UniProtKB-KW"/>
</dbReference>
<reference evidence="6 7" key="1">
    <citation type="submission" date="2016-07" db="EMBL/GenBank/DDBJ databases">
        <title>Multiple horizontal gene transfer events from other fungi enriched the ability of initially mycotrophic Trichoderma (Ascomycota) to feed on dead plant biomass.</title>
        <authorList>
            <consortium name="DOE Joint Genome Institute"/>
            <person name="Aerts A."/>
            <person name="Atanasova L."/>
            <person name="Chenthamara K."/>
            <person name="Zhang J."/>
            <person name="Grujic M."/>
            <person name="Henrissat B."/>
            <person name="Kuo A."/>
            <person name="Salamov A."/>
            <person name="Lipzen A."/>
            <person name="Labutti K."/>
            <person name="Barry K."/>
            <person name="Miao Y."/>
            <person name="Rahimi M.J."/>
            <person name="Shen Q."/>
            <person name="Grigoriev I.V."/>
            <person name="Kubicek C.P."/>
            <person name="Druzhinina I.S."/>
        </authorList>
    </citation>
    <scope>NUCLEOTIDE SEQUENCE [LARGE SCALE GENOMIC DNA]</scope>
    <source>
        <strain evidence="6 7">CBS 433.97</strain>
    </source>
</reference>
<feature type="signal peptide" evidence="3">
    <location>
        <begin position="1"/>
        <end position="29"/>
    </location>
</feature>
<evidence type="ECO:0000256" key="3">
    <source>
        <dbReference type="SAM" id="SignalP"/>
    </source>
</evidence>
<name>A0A2T3ZH75_TRIA4</name>
<keyword evidence="2" id="KW-0378">Hydrolase</keyword>
<evidence type="ECO:0000259" key="5">
    <source>
        <dbReference type="Pfam" id="PF08386"/>
    </source>
</evidence>
<dbReference type="Pfam" id="PF08386">
    <property type="entry name" value="Abhydrolase_4"/>
    <property type="match status" value="1"/>
</dbReference>
<dbReference type="Proteomes" id="UP000240493">
    <property type="component" value="Unassembled WGS sequence"/>
</dbReference>
<evidence type="ECO:0000259" key="4">
    <source>
        <dbReference type="Pfam" id="PF00561"/>
    </source>
</evidence>
<dbReference type="OrthoDB" id="425534at2759"/>
<dbReference type="InterPro" id="IPR029058">
    <property type="entry name" value="AB_hydrolase_fold"/>
</dbReference>
<organism evidence="6 7">
    <name type="scientific">Trichoderma asperellum (strain ATCC 204424 / CBS 433.97 / NBRC 101777)</name>
    <dbReference type="NCBI Taxonomy" id="1042311"/>
    <lineage>
        <taxon>Eukaryota</taxon>
        <taxon>Fungi</taxon>
        <taxon>Dikarya</taxon>
        <taxon>Ascomycota</taxon>
        <taxon>Pezizomycotina</taxon>
        <taxon>Sordariomycetes</taxon>
        <taxon>Hypocreomycetidae</taxon>
        <taxon>Hypocreales</taxon>
        <taxon>Hypocreaceae</taxon>
        <taxon>Trichoderma</taxon>
    </lineage>
</organism>
<keyword evidence="7" id="KW-1185">Reference proteome</keyword>
<dbReference type="InterPro" id="IPR013595">
    <property type="entry name" value="Pept_S33_TAP-like_C"/>
</dbReference>